<feature type="region of interest" description="Disordered" evidence="3">
    <location>
        <begin position="343"/>
        <end position="381"/>
    </location>
</feature>
<keyword evidence="2" id="KW-0539">Nucleus</keyword>
<gene>
    <name evidence="4" type="ORF">BELL_0171g00130</name>
</gene>
<dbReference type="STRING" id="278938.A0A4Z1JSD4"/>
<evidence type="ECO:0000256" key="1">
    <source>
        <dbReference type="ARBA" id="ARBA00004123"/>
    </source>
</evidence>
<evidence type="ECO:0000256" key="2">
    <source>
        <dbReference type="ARBA" id="ARBA00023242"/>
    </source>
</evidence>
<evidence type="ECO:0000313" key="5">
    <source>
        <dbReference type="Proteomes" id="UP000297229"/>
    </source>
</evidence>
<feature type="compositionally biased region" description="Basic and acidic residues" evidence="3">
    <location>
        <begin position="236"/>
        <end position="245"/>
    </location>
</feature>
<sequence>MAEIDHMAQTKVLRARPAPAHPITADQLLELEERQRTLFNEQDNGQARIRTGCQEIDEYVLCAGKAQSNGGFERGIVVGLSAADGDESTGSRVITLNLIASVLLQHIDLVNVIQNSQSESTNKIKPKVVVIDATGSFNLPLLVKILRSRLLKRRREMRSRDDVTMNINSGHNADESTEIDIQKEVNALLELVAISRVFDIEGLWEVLSELGQPHDMSRHNGDDQEIPTIIPPRTSKPVEGKAEPLHKIPDEICDSEEEDIELTPPPPSPPPPVKPTTPTPSSTETTPEILIIDSMHHLISHLFTHSEKVSAHNLLSLLSQTLHTLTHTQNILTILHNSTLPTKSHFAIPHPSRQPQPPHPHPHPHPPPPPTIQSIFPSPSQKPSLGRIFDDFLNLHILISKLPTKREDAELLYCRDDNTFTSRVGNEEVAYSFVFEVLRDECPVLGGERKLGRRFGDREQRWGVFEMGGGAEGWFWDGGRGEGENERAMNGDSVEMGWGRGNKMKMIDG</sequence>
<evidence type="ECO:0000256" key="3">
    <source>
        <dbReference type="SAM" id="MobiDB-lite"/>
    </source>
</evidence>
<evidence type="ECO:0008006" key="6">
    <source>
        <dbReference type="Google" id="ProtNLM"/>
    </source>
</evidence>
<accession>A0A4Z1JSD4</accession>
<dbReference type="GO" id="GO:0007131">
    <property type="term" value="P:reciprocal meiotic recombination"/>
    <property type="evidence" value="ECO:0007669"/>
    <property type="project" value="TreeGrafter"/>
</dbReference>
<dbReference type="GO" id="GO:0042148">
    <property type="term" value="P:DNA strand invasion"/>
    <property type="evidence" value="ECO:0007669"/>
    <property type="project" value="TreeGrafter"/>
</dbReference>
<dbReference type="GO" id="GO:0000724">
    <property type="term" value="P:double-strand break repair via homologous recombination"/>
    <property type="evidence" value="ECO:0007669"/>
    <property type="project" value="TreeGrafter"/>
</dbReference>
<organism evidence="4 5">
    <name type="scientific">Botrytis elliptica</name>
    <dbReference type="NCBI Taxonomy" id="278938"/>
    <lineage>
        <taxon>Eukaryota</taxon>
        <taxon>Fungi</taxon>
        <taxon>Dikarya</taxon>
        <taxon>Ascomycota</taxon>
        <taxon>Pezizomycotina</taxon>
        <taxon>Leotiomycetes</taxon>
        <taxon>Helotiales</taxon>
        <taxon>Sclerotiniaceae</taxon>
        <taxon>Botrytis</taxon>
    </lineage>
</organism>
<dbReference type="Proteomes" id="UP000297229">
    <property type="component" value="Unassembled WGS sequence"/>
</dbReference>
<feature type="compositionally biased region" description="Pro residues" evidence="3">
    <location>
        <begin position="263"/>
        <end position="278"/>
    </location>
</feature>
<dbReference type="OrthoDB" id="336321at2759"/>
<name>A0A4Z1JSD4_9HELO</name>
<dbReference type="GO" id="GO:0003697">
    <property type="term" value="F:single-stranded DNA binding"/>
    <property type="evidence" value="ECO:0007669"/>
    <property type="project" value="TreeGrafter"/>
</dbReference>
<protein>
    <recommendedName>
        <fullName evidence="6">DNA recombination and repair protein Rad51-like C-terminal domain-containing protein</fullName>
    </recommendedName>
</protein>
<dbReference type="PANTHER" id="PTHR46457">
    <property type="entry name" value="DNA REPAIR PROTEIN RAD51 HOMOLOG 4"/>
    <property type="match status" value="1"/>
</dbReference>
<proteinExistence type="predicted"/>
<feature type="region of interest" description="Disordered" evidence="3">
    <location>
        <begin position="257"/>
        <end position="285"/>
    </location>
</feature>
<feature type="compositionally biased region" description="Pro residues" evidence="3">
    <location>
        <begin position="352"/>
        <end position="371"/>
    </location>
</feature>
<comment type="subcellular location">
    <subcellularLocation>
        <location evidence="1">Nucleus</location>
    </subcellularLocation>
</comment>
<dbReference type="EMBL" id="PQXM01000170">
    <property type="protein sequence ID" value="TGO76164.1"/>
    <property type="molecule type" value="Genomic_DNA"/>
</dbReference>
<dbReference type="PANTHER" id="PTHR46457:SF1">
    <property type="entry name" value="DNA REPAIR PROTEIN RAD51 HOMOLOG 4"/>
    <property type="match status" value="1"/>
</dbReference>
<dbReference type="GO" id="GO:0005815">
    <property type="term" value="C:microtubule organizing center"/>
    <property type="evidence" value="ECO:0007669"/>
    <property type="project" value="TreeGrafter"/>
</dbReference>
<dbReference type="GO" id="GO:0000400">
    <property type="term" value="F:four-way junction DNA binding"/>
    <property type="evidence" value="ECO:0007669"/>
    <property type="project" value="TreeGrafter"/>
</dbReference>
<feature type="compositionally biased region" description="Low complexity" evidence="3">
    <location>
        <begin position="372"/>
        <end position="381"/>
    </location>
</feature>
<reference evidence="4 5" key="1">
    <citation type="submission" date="2017-12" db="EMBL/GenBank/DDBJ databases">
        <title>Comparative genomics of Botrytis spp.</title>
        <authorList>
            <person name="Valero-Jimenez C.A."/>
            <person name="Tapia P."/>
            <person name="Veloso J."/>
            <person name="Silva-Moreno E."/>
            <person name="Staats M."/>
            <person name="Valdes J.H."/>
            <person name="Van Kan J.A.L."/>
        </authorList>
    </citation>
    <scope>NUCLEOTIDE SEQUENCE [LARGE SCALE GENOMIC DNA]</scope>
    <source>
        <strain evidence="4 5">Be9601</strain>
    </source>
</reference>
<dbReference type="GO" id="GO:0033063">
    <property type="term" value="C:Rad51B-Rad51C-Rad51D-XRCC2 complex"/>
    <property type="evidence" value="ECO:0007669"/>
    <property type="project" value="TreeGrafter"/>
</dbReference>
<dbReference type="Gene3D" id="3.40.50.300">
    <property type="entry name" value="P-loop containing nucleotide triphosphate hydrolases"/>
    <property type="match status" value="1"/>
</dbReference>
<dbReference type="InterPro" id="IPR027417">
    <property type="entry name" value="P-loop_NTPase"/>
</dbReference>
<dbReference type="GO" id="GO:0005657">
    <property type="term" value="C:replication fork"/>
    <property type="evidence" value="ECO:0007669"/>
    <property type="project" value="TreeGrafter"/>
</dbReference>
<keyword evidence="5" id="KW-1185">Reference proteome</keyword>
<dbReference type="GO" id="GO:0008094">
    <property type="term" value="F:ATP-dependent activity, acting on DNA"/>
    <property type="evidence" value="ECO:0007669"/>
    <property type="project" value="TreeGrafter"/>
</dbReference>
<dbReference type="AlphaFoldDB" id="A0A4Z1JSD4"/>
<dbReference type="GO" id="GO:0000723">
    <property type="term" value="P:telomere maintenance"/>
    <property type="evidence" value="ECO:0007669"/>
    <property type="project" value="TreeGrafter"/>
</dbReference>
<dbReference type="InterPro" id="IPR051988">
    <property type="entry name" value="HRR_RAD51_Paralog"/>
</dbReference>
<comment type="caution">
    <text evidence="4">The sequence shown here is derived from an EMBL/GenBank/DDBJ whole genome shotgun (WGS) entry which is preliminary data.</text>
</comment>
<feature type="region of interest" description="Disordered" evidence="3">
    <location>
        <begin position="214"/>
        <end position="245"/>
    </location>
</feature>
<evidence type="ECO:0000313" key="4">
    <source>
        <dbReference type="EMBL" id="TGO76164.1"/>
    </source>
</evidence>